<comment type="caution">
    <text evidence="3">The sequence shown here is derived from an EMBL/GenBank/DDBJ whole genome shotgun (WGS) entry which is preliminary data.</text>
</comment>
<dbReference type="AlphaFoldDB" id="A0A8S1PRK9"/>
<gene>
    <name evidence="3" type="ORF">PPRIM_AZ9-3.1.T1260103</name>
</gene>
<evidence type="ECO:0000256" key="2">
    <source>
        <dbReference type="SAM" id="Phobius"/>
    </source>
</evidence>
<keyword evidence="2" id="KW-0812">Transmembrane</keyword>
<dbReference type="Proteomes" id="UP000688137">
    <property type="component" value="Unassembled WGS sequence"/>
</dbReference>
<feature type="region of interest" description="Disordered" evidence="1">
    <location>
        <begin position="1"/>
        <end position="26"/>
    </location>
</feature>
<accession>A0A8S1PRK9</accession>
<keyword evidence="2" id="KW-1133">Transmembrane helix</keyword>
<feature type="transmembrane region" description="Helical" evidence="2">
    <location>
        <begin position="298"/>
        <end position="324"/>
    </location>
</feature>
<keyword evidence="4" id="KW-1185">Reference proteome</keyword>
<feature type="transmembrane region" description="Helical" evidence="2">
    <location>
        <begin position="126"/>
        <end position="150"/>
    </location>
</feature>
<reference evidence="3" key="1">
    <citation type="submission" date="2021-01" db="EMBL/GenBank/DDBJ databases">
        <authorList>
            <consortium name="Genoscope - CEA"/>
            <person name="William W."/>
        </authorList>
    </citation>
    <scope>NUCLEOTIDE SEQUENCE</scope>
</reference>
<keyword evidence="2" id="KW-0472">Membrane</keyword>
<evidence type="ECO:0000313" key="3">
    <source>
        <dbReference type="EMBL" id="CAD8105188.1"/>
    </source>
</evidence>
<feature type="transmembrane region" description="Helical" evidence="2">
    <location>
        <begin position="156"/>
        <end position="177"/>
    </location>
</feature>
<evidence type="ECO:0000313" key="4">
    <source>
        <dbReference type="Proteomes" id="UP000688137"/>
    </source>
</evidence>
<feature type="transmembrane region" description="Helical" evidence="2">
    <location>
        <begin position="189"/>
        <end position="207"/>
    </location>
</feature>
<dbReference type="OMA" id="YPQFDEQ"/>
<dbReference type="EMBL" id="CAJJDM010000129">
    <property type="protein sequence ID" value="CAD8105188.1"/>
    <property type="molecule type" value="Genomic_DNA"/>
</dbReference>
<name>A0A8S1PRK9_PARPR</name>
<feature type="transmembrane region" description="Helical" evidence="2">
    <location>
        <begin position="95"/>
        <end position="114"/>
    </location>
</feature>
<evidence type="ECO:0008006" key="5">
    <source>
        <dbReference type="Google" id="ProtNLM"/>
    </source>
</evidence>
<organism evidence="3 4">
    <name type="scientific">Paramecium primaurelia</name>
    <dbReference type="NCBI Taxonomy" id="5886"/>
    <lineage>
        <taxon>Eukaryota</taxon>
        <taxon>Sar</taxon>
        <taxon>Alveolata</taxon>
        <taxon>Ciliophora</taxon>
        <taxon>Intramacronucleata</taxon>
        <taxon>Oligohymenophorea</taxon>
        <taxon>Peniculida</taxon>
        <taxon>Parameciidae</taxon>
        <taxon>Paramecium</taxon>
    </lineage>
</organism>
<feature type="transmembrane region" description="Helical" evidence="2">
    <location>
        <begin position="213"/>
        <end position="232"/>
    </location>
</feature>
<sequence length="367" mass="42543">MNDLQDVNPYPQFDEQNESNQQIEEPTASQAIPVIQQNIILDNSTQTRTIGEASSEERKQFLIQSLRALSVQQIFQLFLALGFAFVEEWGFCSNFFLFFFITLSLHLFIVTYKARGMKKEEGVMKLQWLGWMICYSFATTLFSTLLNVLYLGWFFYLPYLTMTFLFPIITLGMIIHLSSGNACLNTKQYTIIFFVMIFFLDLCLSVFDGGYIHFGYLIGEVVSYLYGLYLTFINVQIQYPVNDLSLNLQQEETKLDQVMNLFDRGTQKFEVGVIPTEAQEITMEEIKKQNNAQRLIKLAILQVFCIIFYVFPWLYLVLITWLMMAAHKADTKFVQIGKKQEVKLNEQFVAPILINLDILGGLKHAIE</sequence>
<evidence type="ECO:0000256" key="1">
    <source>
        <dbReference type="SAM" id="MobiDB-lite"/>
    </source>
</evidence>
<protein>
    <recommendedName>
        <fullName evidence="5">Transmembrane protein</fullName>
    </recommendedName>
</protein>
<proteinExistence type="predicted"/>